<evidence type="ECO:0000313" key="4">
    <source>
        <dbReference type="Proteomes" id="UP000216446"/>
    </source>
</evidence>
<keyword evidence="2" id="KW-1283">Bacterial microcompartment</keyword>
<dbReference type="GO" id="GO:0031469">
    <property type="term" value="C:bacterial microcompartment"/>
    <property type="evidence" value="ECO:0007669"/>
    <property type="project" value="UniProtKB-SubCell"/>
</dbReference>
<dbReference type="PANTHER" id="PTHR36539">
    <property type="entry name" value="ETHANOLAMINE UTILIZATION PROTEIN EUTN"/>
    <property type="match status" value="1"/>
</dbReference>
<dbReference type="Proteomes" id="UP000216446">
    <property type="component" value="Unassembled WGS sequence"/>
</dbReference>
<dbReference type="Pfam" id="PF03319">
    <property type="entry name" value="EutN_CcmL"/>
    <property type="match status" value="1"/>
</dbReference>
<sequence length="103" mass="10418">MRLCRVTGSVVASQKSDQLHARKLLLVAPLAADGSLLDGAAEDVALDPGLSAGVGDAVLVAKEGAVVAQLLDADAPPEALPTPANVVIIAVVDEWEADGQLAR</sequence>
<protein>
    <recommendedName>
        <fullName evidence="5">Ethanolamine utilization protein EutN</fullName>
    </recommendedName>
</protein>
<evidence type="ECO:0000256" key="2">
    <source>
        <dbReference type="ARBA" id="ARBA00024446"/>
    </source>
</evidence>
<comment type="subcellular location">
    <subcellularLocation>
        <location evidence="1">Bacterial microcompartment</location>
    </subcellularLocation>
</comment>
<dbReference type="AlphaFoldDB" id="A0A259TWA0"/>
<gene>
    <name evidence="3" type="ORF">BSZ36_02660</name>
</gene>
<dbReference type="EMBL" id="MQWB01000001">
    <property type="protein sequence ID" value="OZC01976.1"/>
    <property type="molecule type" value="Genomic_DNA"/>
</dbReference>
<keyword evidence="4" id="KW-1185">Reference proteome</keyword>
<evidence type="ECO:0000313" key="3">
    <source>
        <dbReference type="EMBL" id="OZC01976.1"/>
    </source>
</evidence>
<dbReference type="RefSeq" id="WP_094545732.1">
    <property type="nucleotide sequence ID" value="NZ_MQWB01000001.1"/>
</dbReference>
<dbReference type="InterPro" id="IPR004992">
    <property type="entry name" value="EutN_CcmL"/>
</dbReference>
<dbReference type="Gene3D" id="2.40.50.220">
    <property type="entry name" value="EutN/Ccml"/>
    <property type="match status" value="1"/>
</dbReference>
<dbReference type="InterPro" id="IPR036677">
    <property type="entry name" value="EutN_CcmL_sf"/>
</dbReference>
<dbReference type="PROSITE" id="PS51932">
    <property type="entry name" value="BMV"/>
    <property type="match status" value="1"/>
</dbReference>
<reference evidence="3 4" key="1">
    <citation type="submission" date="2016-11" db="EMBL/GenBank/DDBJ databases">
        <title>Study of marine rhodopsin-containing bacteria.</title>
        <authorList>
            <person name="Yoshizawa S."/>
            <person name="Kumagai Y."/>
            <person name="Kogure K."/>
        </authorList>
    </citation>
    <scope>NUCLEOTIDE SEQUENCE [LARGE SCALE GENOMIC DNA]</scope>
    <source>
        <strain evidence="3 4">SG-29</strain>
    </source>
</reference>
<dbReference type="OrthoDB" id="1525228at2"/>
<name>A0A259TWA0_9BACT</name>
<proteinExistence type="predicted"/>
<comment type="caution">
    <text evidence="3">The sequence shown here is derived from an EMBL/GenBank/DDBJ whole genome shotgun (WGS) entry which is preliminary data.</text>
</comment>
<evidence type="ECO:0000256" key="1">
    <source>
        <dbReference type="ARBA" id="ARBA00024322"/>
    </source>
</evidence>
<dbReference type="PANTHER" id="PTHR36539:SF1">
    <property type="entry name" value="BACTERIAL MICROCOMPARTMENT SHELL VERTEX PROTEIN EUTN"/>
    <property type="match status" value="1"/>
</dbReference>
<dbReference type="SUPFAM" id="SSF159133">
    <property type="entry name" value="EutN/CcmL-like"/>
    <property type="match status" value="1"/>
</dbReference>
<dbReference type="InParanoid" id="A0A259TWA0"/>
<organism evidence="3 4">
    <name type="scientific">Rubricoccus marinus</name>
    <dbReference type="NCBI Taxonomy" id="716817"/>
    <lineage>
        <taxon>Bacteria</taxon>
        <taxon>Pseudomonadati</taxon>
        <taxon>Rhodothermota</taxon>
        <taxon>Rhodothermia</taxon>
        <taxon>Rhodothermales</taxon>
        <taxon>Rubricoccaceae</taxon>
        <taxon>Rubricoccus</taxon>
    </lineage>
</organism>
<evidence type="ECO:0008006" key="5">
    <source>
        <dbReference type="Google" id="ProtNLM"/>
    </source>
</evidence>
<accession>A0A259TWA0</accession>